<dbReference type="CDD" id="cd00495">
    <property type="entry name" value="Ribosomal_L25_TL5_CTC"/>
    <property type="match status" value="1"/>
</dbReference>
<dbReference type="Pfam" id="PF01386">
    <property type="entry name" value="Ribosomal_L25p"/>
    <property type="match status" value="1"/>
</dbReference>
<dbReference type="Gene3D" id="2.170.120.20">
    <property type="entry name" value="Ribosomal protein L25, beta domain"/>
    <property type="match status" value="1"/>
</dbReference>
<dbReference type="InterPro" id="IPR020930">
    <property type="entry name" value="Ribosomal_uL5_bac-type"/>
</dbReference>
<dbReference type="EMBL" id="DVOO01000009">
    <property type="protein sequence ID" value="HIV24596.1"/>
    <property type="molecule type" value="Genomic_DNA"/>
</dbReference>
<keyword evidence="1" id="KW-0699">rRNA-binding</keyword>
<proteinExistence type="predicted"/>
<evidence type="ECO:0000313" key="7">
    <source>
        <dbReference type="EMBL" id="HIV24596.1"/>
    </source>
</evidence>
<dbReference type="AlphaFoldDB" id="A0A9D1T9I6"/>
<evidence type="ECO:0000259" key="5">
    <source>
        <dbReference type="Pfam" id="PF01386"/>
    </source>
</evidence>
<dbReference type="Gene3D" id="2.40.240.10">
    <property type="entry name" value="Ribosomal Protein L25, Chain P"/>
    <property type="match status" value="1"/>
</dbReference>
<dbReference type="InterPro" id="IPR011035">
    <property type="entry name" value="Ribosomal_bL25/Gln-tRNA_synth"/>
</dbReference>
<sequence>MNTLKAEKRDMSIKAKKLRREGYVTGNLFGREINGSIPVKIEKSAAEKLLKTSNKGSQILLELEGTSYDVLIKEVQYNSMKGQIEEIDFQALVKGEKVHAVTEIFLLNHEKVNTGVVQQLLHEIAYKADPAHLLDKIEVDVGDMKAGDILKVKDLPIARDTNISLQTDPEADVVTVTEVHTAPDEAASEEEA</sequence>
<dbReference type="PANTHER" id="PTHR33284:SF1">
    <property type="entry name" value="RIBOSOMAL PROTEIN L25_GLN-TRNA SYNTHETASE, ANTI-CODON-BINDING DOMAIN-CONTAINING PROTEIN"/>
    <property type="match status" value="1"/>
</dbReference>
<protein>
    <submittedName>
        <fullName evidence="7">50S ribosomal protein L25</fullName>
    </submittedName>
</protein>
<dbReference type="GO" id="GO:0003735">
    <property type="term" value="F:structural constituent of ribosome"/>
    <property type="evidence" value="ECO:0007669"/>
    <property type="project" value="InterPro"/>
</dbReference>
<evidence type="ECO:0000256" key="2">
    <source>
        <dbReference type="ARBA" id="ARBA00022884"/>
    </source>
</evidence>
<dbReference type="InterPro" id="IPR001021">
    <property type="entry name" value="Ribosomal_bL25_long"/>
</dbReference>
<keyword evidence="2" id="KW-0694">RNA-binding</keyword>
<evidence type="ECO:0000256" key="1">
    <source>
        <dbReference type="ARBA" id="ARBA00022730"/>
    </source>
</evidence>
<feature type="domain" description="Large ribosomal subunit protein bL25 beta" evidence="6">
    <location>
        <begin position="112"/>
        <end position="178"/>
    </location>
</feature>
<reference evidence="7" key="2">
    <citation type="journal article" date="2021" name="PeerJ">
        <title>Extensive microbial diversity within the chicken gut microbiome revealed by metagenomics and culture.</title>
        <authorList>
            <person name="Gilroy R."/>
            <person name="Ravi A."/>
            <person name="Getino M."/>
            <person name="Pursley I."/>
            <person name="Horton D.L."/>
            <person name="Alikhan N.F."/>
            <person name="Baker D."/>
            <person name="Gharbi K."/>
            <person name="Hall N."/>
            <person name="Watson M."/>
            <person name="Adriaenssens E.M."/>
            <person name="Foster-Nyarko E."/>
            <person name="Jarju S."/>
            <person name="Secka A."/>
            <person name="Antonio M."/>
            <person name="Oren A."/>
            <person name="Chaudhuri R.R."/>
            <person name="La Ragione R."/>
            <person name="Hildebrand F."/>
            <person name="Pallen M.J."/>
        </authorList>
    </citation>
    <scope>NUCLEOTIDE SEQUENCE</scope>
    <source>
        <strain evidence="7">CHK188-20938</strain>
    </source>
</reference>
<keyword evidence="3 7" id="KW-0689">Ribosomal protein</keyword>
<dbReference type="GO" id="GO:0006412">
    <property type="term" value="P:translation"/>
    <property type="evidence" value="ECO:0007669"/>
    <property type="project" value="InterPro"/>
</dbReference>
<dbReference type="SUPFAM" id="SSF50715">
    <property type="entry name" value="Ribosomal protein L25-like"/>
    <property type="match status" value="1"/>
</dbReference>
<dbReference type="Proteomes" id="UP000824169">
    <property type="component" value="Unassembled WGS sequence"/>
</dbReference>
<dbReference type="InterPro" id="IPR037121">
    <property type="entry name" value="Ribosomal_bL25_C"/>
</dbReference>
<dbReference type="GO" id="GO:0022625">
    <property type="term" value="C:cytosolic large ribosomal subunit"/>
    <property type="evidence" value="ECO:0007669"/>
    <property type="project" value="TreeGrafter"/>
</dbReference>
<evidence type="ECO:0000259" key="6">
    <source>
        <dbReference type="Pfam" id="PF14693"/>
    </source>
</evidence>
<reference evidence="7" key="1">
    <citation type="submission" date="2020-10" db="EMBL/GenBank/DDBJ databases">
        <authorList>
            <person name="Gilroy R."/>
        </authorList>
    </citation>
    <scope>NUCLEOTIDE SEQUENCE</scope>
    <source>
        <strain evidence="7">CHK188-20938</strain>
    </source>
</reference>
<dbReference type="PANTHER" id="PTHR33284">
    <property type="entry name" value="RIBOSOMAL PROTEIN L25/GLN-TRNA SYNTHETASE, ANTI-CODON-BINDING DOMAIN-CONTAINING PROTEIN"/>
    <property type="match status" value="1"/>
</dbReference>
<dbReference type="Pfam" id="PF14693">
    <property type="entry name" value="Ribosomal_TL5_C"/>
    <property type="match status" value="1"/>
</dbReference>
<evidence type="ECO:0000313" key="8">
    <source>
        <dbReference type="Proteomes" id="UP000824169"/>
    </source>
</evidence>
<evidence type="ECO:0000256" key="4">
    <source>
        <dbReference type="ARBA" id="ARBA00023274"/>
    </source>
</evidence>
<organism evidence="7 8">
    <name type="scientific">Candidatus Scatomonas pullistercoris</name>
    <dbReference type="NCBI Taxonomy" id="2840920"/>
    <lineage>
        <taxon>Bacteria</taxon>
        <taxon>Bacillati</taxon>
        <taxon>Bacillota</taxon>
        <taxon>Clostridia</taxon>
        <taxon>Lachnospirales</taxon>
        <taxon>Lachnospiraceae</taxon>
        <taxon>Lachnospiraceae incertae sedis</taxon>
        <taxon>Candidatus Scatomonas</taxon>
    </lineage>
</organism>
<dbReference type="NCBIfam" id="TIGR00731">
    <property type="entry name" value="bL25_bact_ctc"/>
    <property type="match status" value="1"/>
</dbReference>
<accession>A0A9D1T9I6</accession>
<comment type="caution">
    <text evidence="7">The sequence shown here is derived from an EMBL/GenBank/DDBJ whole genome shotgun (WGS) entry which is preliminary data.</text>
</comment>
<keyword evidence="4" id="KW-0687">Ribonucleoprotein</keyword>
<dbReference type="InterPro" id="IPR020057">
    <property type="entry name" value="Ribosomal_bL25_b-dom"/>
</dbReference>
<dbReference type="GO" id="GO:0008097">
    <property type="term" value="F:5S rRNA binding"/>
    <property type="evidence" value="ECO:0007669"/>
    <property type="project" value="InterPro"/>
</dbReference>
<name>A0A9D1T9I6_9FIRM</name>
<evidence type="ECO:0000256" key="3">
    <source>
        <dbReference type="ARBA" id="ARBA00022980"/>
    </source>
</evidence>
<gene>
    <name evidence="7" type="ORF">IAB71_02225</name>
</gene>
<feature type="domain" description="Large ribosomal subunit protein bL25 L25" evidence="5">
    <location>
        <begin position="4"/>
        <end position="89"/>
    </location>
</feature>
<dbReference type="InterPro" id="IPR020056">
    <property type="entry name" value="Rbsml_bL25/Gln-tRNA_synth_N"/>
</dbReference>
<dbReference type="InterPro" id="IPR029751">
    <property type="entry name" value="Ribosomal_L25_dom"/>
</dbReference>